<sequence>MKQNRKKHISSADVLFDLPTLFDLGRLQKQSGIEALRPCCKKNKQKGRSTFVPLFRCWRCAVYMLAEPAEIAMSV</sequence>
<dbReference type="Proteomes" id="UP000054843">
    <property type="component" value="Unassembled WGS sequence"/>
</dbReference>
<accession>A0A0V1MLT7</accession>
<dbReference type="EMBL" id="JYDO01000072">
    <property type="protein sequence ID" value="KRZ72811.1"/>
    <property type="molecule type" value="Genomic_DNA"/>
</dbReference>
<protein>
    <submittedName>
        <fullName evidence="1">Uncharacterized protein</fullName>
    </submittedName>
</protein>
<organism evidence="1 2">
    <name type="scientific">Trichinella papuae</name>
    <dbReference type="NCBI Taxonomy" id="268474"/>
    <lineage>
        <taxon>Eukaryota</taxon>
        <taxon>Metazoa</taxon>
        <taxon>Ecdysozoa</taxon>
        <taxon>Nematoda</taxon>
        <taxon>Enoplea</taxon>
        <taxon>Dorylaimia</taxon>
        <taxon>Trichinellida</taxon>
        <taxon>Trichinellidae</taxon>
        <taxon>Trichinella</taxon>
    </lineage>
</organism>
<evidence type="ECO:0000313" key="1">
    <source>
        <dbReference type="EMBL" id="KRZ72811.1"/>
    </source>
</evidence>
<keyword evidence="2" id="KW-1185">Reference proteome</keyword>
<name>A0A0V1MLT7_9BILA</name>
<proteinExistence type="predicted"/>
<comment type="caution">
    <text evidence="1">The sequence shown here is derived from an EMBL/GenBank/DDBJ whole genome shotgun (WGS) entry which is preliminary data.</text>
</comment>
<evidence type="ECO:0000313" key="2">
    <source>
        <dbReference type="Proteomes" id="UP000054843"/>
    </source>
</evidence>
<dbReference type="AlphaFoldDB" id="A0A0V1MLT7"/>
<reference evidence="1 2" key="1">
    <citation type="submission" date="2015-01" db="EMBL/GenBank/DDBJ databases">
        <title>Evolution of Trichinella species and genotypes.</title>
        <authorList>
            <person name="Korhonen P.K."/>
            <person name="Edoardo P."/>
            <person name="Giuseppe L.R."/>
            <person name="Gasser R.B."/>
        </authorList>
    </citation>
    <scope>NUCLEOTIDE SEQUENCE [LARGE SCALE GENOMIC DNA]</scope>
    <source>
        <strain evidence="1">ISS1980</strain>
    </source>
</reference>
<gene>
    <name evidence="1" type="ORF">T10_4797</name>
</gene>